<gene>
    <name evidence="4" type="ORF">H7B90_01105</name>
</gene>
<evidence type="ECO:0000313" key="4">
    <source>
        <dbReference type="EMBL" id="MBB6689990.1"/>
    </source>
</evidence>
<dbReference type="AlphaFoldDB" id="A0A841TVT9"/>
<dbReference type="InterPro" id="IPR036390">
    <property type="entry name" value="WH_DNA-bd_sf"/>
</dbReference>
<dbReference type="PROSITE" id="PS52050">
    <property type="entry name" value="WYL"/>
    <property type="match status" value="1"/>
</dbReference>
<name>A0A841TVT9_9BACL</name>
<dbReference type="Gene3D" id="1.10.10.10">
    <property type="entry name" value="Winged helix-like DNA-binding domain superfamily/Winged helix DNA-binding domain"/>
    <property type="match status" value="1"/>
</dbReference>
<evidence type="ECO:0000256" key="2">
    <source>
        <dbReference type="ARBA" id="ARBA00023163"/>
    </source>
</evidence>
<dbReference type="PANTHER" id="PTHR34580:SF1">
    <property type="entry name" value="PROTEIN PAFC"/>
    <property type="match status" value="1"/>
</dbReference>
<dbReference type="PANTHER" id="PTHR34580">
    <property type="match status" value="1"/>
</dbReference>
<dbReference type="Pfam" id="PF13280">
    <property type="entry name" value="WYL"/>
    <property type="match status" value="1"/>
</dbReference>
<dbReference type="Proteomes" id="UP000553776">
    <property type="component" value="Unassembled WGS sequence"/>
</dbReference>
<reference evidence="4 5" key="1">
    <citation type="submission" date="2020-08" db="EMBL/GenBank/DDBJ databases">
        <title>Cohnella phylogeny.</title>
        <authorList>
            <person name="Dunlap C."/>
        </authorList>
    </citation>
    <scope>NUCLEOTIDE SEQUENCE [LARGE SCALE GENOMIC DNA]</scope>
    <source>
        <strain evidence="4 5">DSM 25239</strain>
    </source>
</reference>
<sequence length="296" mass="33497">MRLDRMLGITMELLSKRRVSATELAARFEVSSRTIYRDIELINQAGIPIASFAGTDGGFELMNGYFLSRQHFSVEDLSVIYNLLRGMDGAMGGRSASLMNKLSSLQPALLKGRNAYKVIFDMSTSESEKAIVHPLFQAIDENRIVSFSYISAAGTATKRRAEPTALYWERGAWYLEGYCLMRRAKRIFRISRLAGLEVSDERFAPRELSSYPDEADPPGIEVHLRFDRSAQPRVSEQFPDECSPHGDSVDVRKVFYSMEYAVSVVLSYGSKVTVLSPEELKRCVLKTIEDIREKYK</sequence>
<dbReference type="InterPro" id="IPR057727">
    <property type="entry name" value="WCX_dom"/>
</dbReference>
<proteinExistence type="predicted"/>
<dbReference type="PROSITE" id="PS51000">
    <property type="entry name" value="HTH_DEOR_2"/>
    <property type="match status" value="1"/>
</dbReference>
<evidence type="ECO:0000313" key="5">
    <source>
        <dbReference type="Proteomes" id="UP000553776"/>
    </source>
</evidence>
<dbReference type="EMBL" id="JACJVR010000003">
    <property type="protein sequence ID" value="MBB6689990.1"/>
    <property type="molecule type" value="Genomic_DNA"/>
</dbReference>
<dbReference type="InterPro" id="IPR013196">
    <property type="entry name" value="HTH_11"/>
</dbReference>
<accession>A0A841TVT9</accession>
<dbReference type="InterPro" id="IPR036388">
    <property type="entry name" value="WH-like_DNA-bd_sf"/>
</dbReference>
<dbReference type="GO" id="GO:0003700">
    <property type="term" value="F:DNA-binding transcription factor activity"/>
    <property type="evidence" value="ECO:0007669"/>
    <property type="project" value="InterPro"/>
</dbReference>
<comment type="caution">
    <text evidence="4">The sequence shown here is derived from an EMBL/GenBank/DDBJ whole genome shotgun (WGS) entry which is preliminary data.</text>
</comment>
<evidence type="ECO:0000259" key="3">
    <source>
        <dbReference type="PROSITE" id="PS51000"/>
    </source>
</evidence>
<dbReference type="InterPro" id="IPR051534">
    <property type="entry name" value="CBASS_pafABC_assoc_protein"/>
</dbReference>
<keyword evidence="1" id="KW-0805">Transcription regulation</keyword>
<feature type="domain" description="HTH deoR-type" evidence="3">
    <location>
        <begin position="2"/>
        <end position="57"/>
    </location>
</feature>
<dbReference type="Pfam" id="PF08279">
    <property type="entry name" value="HTH_11"/>
    <property type="match status" value="1"/>
</dbReference>
<keyword evidence="2" id="KW-0804">Transcription</keyword>
<dbReference type="InterPro" id="IPR001034">
    <property type="entry name" value="DeoR_HTH"/>
</dbReference>
<dbReference type="Pfam" id="PF25583">
    <property type="entry name" value="WCX"/>
    <property type="match status" value="1"/>
</dbReference>
<evidence type="ECO:0000256" key="1">
    <source>
        <dbReference type="ARBA" id="ARBA00023015"/>
    </source>
</evidence>
<dbReference type="InterPro" id="IPR026881">
    <property type="entry name" value="WYL_dom"/>
</dbReference>
<organism evidence="4 5">
    <name type="scientific">Cohnella xylanilytica</name>
    <dbReference type="NCBI Taxonomy" id="557555"/>
    <lineage>
        <taxon>Bacteria</taxon>
        <taxon>Bacillati</taxon>
        <taxon>Bacillota</taxon>
        <taxon>Bacilli</taxon>
        <taxon>Bacillales</taxon>
        <taxon>Paenibacillaceae</taxon>
        <taxon>Cohnella</taxon>
    </lineage>
</organism>
<dbReference type="SUPFAM" id="SSF46785">
    <property type="entry name" value="Winged helix' DNA-binding domain"/>
    <property type="match status" value="1"/>
</dbReference>
<protein>
    <submittedName>
        <fullName evidence="4">YafY family transcriptional regulator</fullName>
    </submittedName>
</protein>
<dbReference type="PIRSF" id="PIRSF016838">
    <property type="entry name" value="PafC"/>
    <property type="match status" value="1"/>
</dbReference>
<dbReference type="RefSeq" id="WP_185134027.1">
    <property type="nucleotide sequence ID" value="NZ_JACJVR010000003.1"/>
</dbReference>
<dbReference type="InterPro" id="IPR028349">
    <property type="entry name" value="PafC-like"/>
</dbReference>
<keyword evidence="5" id="KW-1185">Reference proteome</keyword>